<protein>
    <recommendedName>
        <fullName evidence="5">DUF916 domain-containing protein</fullName>
    </recommendedName>
</protein>
<keyword evidence="1" id="KW-0472">Membrane</keyword>
<dbReference type="EMBL" id="JSYL01000001">
    <property type="protein sequence ID" value="KIA90427.1"/>
    <property type="molecule type" value="Genomic_DNA"/>
</dbReference>
<evidence type="ECO:0000313" key="3">
    <source>
        <dbReference type="EMBL" id="KIA90427.1"/>
    </source>
</evidence>
<evidence type="ECO:0000256" key="1">
    <source>
        <dbReference type="SAM" id="Phobius"/>
    </source>
</evidence>
<feature type="chain" id="PRO_5030004948" description="DUF916 domain-containing protein" evidence="2">
    <location>
        <begin position="24"/>
        <end position="365"/>
    </location>
</feature>
<dbReference type="STRING" id="266749.SAMN05421876_101428"/>
<gene>
    <name evidence="3" type="ORF">OA86_00540</name>
</gene>
<sequence>MTTTPIYILIFLFLLNSCSESNSKTSTTSATDNVTTSVSEDTMNMTPQDQTVNVDQIKPEKQTEPKQENIDNPIAVNPSARQVKLYKLNAAHDSVQVAFNKIKPELLNKHTEIINPNLSGLIKKNDEINSPVEPPTEISPEPKVETPVVAEKPKNAVLGFSYFPQIPLNEERDLRVFVKIEGEGKQVAKKLKAIEKEDLEFTKTNDSSIVCIVKNIEAFKKLSIKPFYDYDDFRITKVDDGIANTNVGDPNEQILDFTNGNYWHWKVKAIAKSGHVGTVTLIIKAETPAGQTLQLAERQIKIKIGIDQPVPTFWEKIYNFLDAHFKEILSLIIIPLALYLFNLIRKKYIAKKEEEPIQKTPETKL</sequence>
<comment type="caution">
    <text evidence="3">The sequence shown here is derived from an EMBL/GenBank/DDBJ whole genome shotgun (WGS) entry which is preliminary data.</text>
</comment>
<keyword evidence="1" id="KW-0812">Transmembrane</keyword>
<feature type="transmembrane region" description="Helical" evidence="1">
    <location>
        <begin position="328"/>
        <end position="344"/>
    </location>
</feature>
<accession>A0A0C1FBD0</accession>
<dbReference type="RefSeq" id="WP_039347250.1">
    <property type="nucleotide sequence ID" value="NZ_FOLA01000001.1"/>
</dbReference>
<evidence type="ECO:0008006" key="5">
    <source>
        <dbReference type="Google" id="ProtNLM"/>
    </source>
</evidence>
<evidence type="ECO:0000256" key="2">
    <source>
        <dbReference type="SAM" id="SignalP"/>
    </source>
</evidence>
<name>A0A0C1FBD0_9FLAO</name>
<evidence type="ECO:0000313" key="4">
    <source>
        <dbReference type="Proteomes" id="UP000031473"/>
    </source>
</evidence>
<dbReference type="AlphaFoldDB" id="A0A0C1FBD0"/>
<feature type="signal peptide" evidence="2">
    <location>
        <begin position="1"/>
        <end position="23"/>
    </location>
</feature>
<keyword evidence="4" id="KW-1185">Reference proteome</keyword>
<proteinExistence type="predicted"/>
<dbReference type="OrthoDB" id="9823985at2"/>
<reference evidence="3 4" key="1">
    <citation type="submission" date="2014-10" db="EMBL/GenBank/DDBJ databases">
        <title>Kaistella jeonii genome.</title>
        <authorList>
            <person name="Clayton J.T."/>
            <person name="Newman J.D."/>
        </authorList>
    </citation>
    <scope>NUCLEOTIDE SEQUENCE [LARGE SCALE GENOMIC DNA]</scope>
    <source>
        <strain evidence="3 4">DSM 17048</strain>
    </source>
</reference>
<dbReference type="Proteomes" id="UP000031473">
    <property type="component" value="Unassembled WGS sequence"/>
</dbReference>
<keyword evidence="2" id="KW-0732">Signal</keyword>
<organism evidence="3 4">
    <name type="scientific">Kaistella jeonii</name>
    <dbReference type="NCBI Taxonomy" id="266749"/>
    <lineage>
        <taxon>Bacteria</taxon>
        <taxon>Pseudomonadati</taxon>
        <taxon>Bacteroidota</taxon>
        <taxon>Flavobacteriia</taxon>
        <taxon>Flavobacteriales</taxon>
        <taxon>Weeksellaceae</taxon>
        <taxon>Chryseobacterium group</taxon>
        <taxon>Kaistella</taxon>
    </lineage>
</organism>
<keyword evidence="1" id="KW-1133">Transmembrane helix</keyword>